<evidence type="ECO:0000256" key="11">
    <source>
        <dbReference type="ARBA" id="ARBA00023180"/>
    </source>
</evidence>
<keyword evidence="7 15" id="KW-0378">Hydrolase</keyword>
<dbReference type="EC" id="3.2.1.39" evidence="4"/>
<dbReference type="SUPFAM" id="SSF51445">
    <property type="entry name" value="(Trans)glycosidases"/>
    <property type="match status" value="1"/>
</dbReference>
<feature type="domain" description="X8" evidence="17">
    <location>
        <begin position="364"/>
        <end position="448"/>
    </location>
</feature>
<comment type="catalytic activity">
    <reaction evidence="1">
        <text>Hydrolysis of (1-&gt;3)-beta-D-glucosidic linkages in (1-&gt;3)-beta-D-glucans.</text>
        <dbReference type="EC" id="3.2.1.39"/>
    </reaction>
</comment>
<dbReference type="InterPro" id="IPR000490">
    <property type="entry name" value="Glyco_hydro_17"/>
</dbReference>
<accession>A0A0D6R2P8</accession>
<evidence type="ECO:0000256" key="14">
    <source>
        <dbReference type="RuleBase" id="RU004335"/>
    </source>
</evidence>
<dbReference type="FunFam" id="1.20.58.1040:FF:000002">
    <property type="entry name" value="Glucan endo-1,3-beta-glucosidase 8"/>
    <property type="match status" value="1"/>
</dbReference>
<dbReference type="SMART" id="SM00768">
    <property type="entry name" value="X8"/>
    <property type="match status" value="1"/>
</dbReference>
<keyword evidence="13 15" id="KW-0326">Glycosidase</keyword>
<evidence type="ECO:0000256" key="8">
    <source>
        <dbReference type="ARBA" id="ARBA00022821"/>
    </source>
</evidence>
<dbReference type="GO" id="GO:0005975">
    <property type="term" value="P:carbohydrate metabolic process"/>
    <property type="evidence" value="ECO:0007669"/>
    <property type="project" value="InterPro"/>
</dbReference>
<comment type="similarity">
    <text evidence="3 14">Belongs to the glycosyl hydrolase 17 family.</text>
</comment>
<dbReference type="InterPro" id="IPR044965">
    <property type="entry name" value="Glyco_hydro_17_plant"/>
</dbReference>
<protein>
    <recommendedName>
        <fullName evidence="4">glucan endo-1,3-beta-D-glucosidase</fullName>
        <ecNumber evidence="4">3.2.1.39</ecNumber>
    </recommendedName>
</protein>
<dbReference type="InterPro" id="IPR017853">
    <property type="entry name" value="GH"/>
</dbReference>
<dbReference type="Gene3D" id="1.20.58.1040">
    <property type="match status" value="1"/>
</dbReference>
<evidence type="ECO:0000313" key="18">
    <source>
        <dbReference type="EMBL" id="JAG96976.1"/>
    </source>
</evidence>
<comment type="subcellular location">
    <subcellularLocation>
        <location evidence="2">Cell membrane</location>
        <topology evidence="2">Lipid-anchor</topology>
        <topology evidence="2">GPI-anchor</topology>
    </subcellularLocation>
</comment>
<keyword evidence="6 16" id="KW-0732">Signal</keyword>
<keyword evidence="11" id="KW-0325">Glycoprotein</keyword>
<evidence type="ECO:0000256" key="6">
    <source>
        <dbReference type="ARBA" id="ARBA00022729"/>
    </source>
</evidence>
<dbReference type="Gene3D" id="3.20.20.80">
    <property type="entry name" value="Glycosidases"/>
    <property type="match status" value="1"/>
</dbReference>
<evidence type="ECO:0000256" key="15">
    <source>
        <dbReference type="RuleBase" id="RU004336"/>
    </source>
</evidence>
<sequence>MAKLLSLVRVVVVLLWSGAGGVYGLGINWGTRASHPLPPKIVVEMLKDNGINKVKLFDAEEHAVKALANTGIEVMLGIPNDQIQLMATSTKAAANWVESNVTEFKLDGGVNIRYVAVGNEPFLEAYNGTYINYTLPALQNIQNALNKAGLGKDVKATIPLNADVYAGNLPSLGDFRVEIHDLMIEICQFLSNNDAPFSVNIYPYLSMYGDADFPVDFAFFDGVSQPVVDNNGNQYTNVFDANLDTLVWALKKAGFANLPIIVGEIGWPTDGEKSANIKYAQRFNQGLMKHITSNQVTPMRAPILETYLFSLIDEDEKSVAPGNFERHWGIFEYDGKPKYDLDLSGQGQNRQLAPAKNVKYLRQQWCVLNPSVDISMDQLSATVNYACSNADCTALAYGSSCASLDIRGNASYAYNMYYQVHNQQPGDCVFSNFAMVTDKDPSQPSCKFEIQIAVGAASRSTMSCIHFVTTVVGAVVVVLVSFL</sequence>
<dbReference type="PROSITE" id="PS00587">
    <property type="entry name" value="GLYCOSYL_HYDROL_F17"/>
    <property type="match status" value="1"/>
</dbReference>
<evidence type="ECO:0000256" key="9">
    <source>
        <dbReference type="ARBA" id="ARBA00023136"/>
    </source>
</evidence>
<keyword evidence="12" id="KW-0449">Lipoprotein</keyword>
<keyword evidence="9" id="KW-0472">Membrane</keyword>
<keyword evidence="8" id="KW-0611">Plant defense</keyword>
<dbReference type="Pfam" id="PF00332">
    <property type="entry name" value="Glyco_hydro_17"/>
    <property type="match status" value="1"/>
</dbReference>
<dbReference type="EMBL" id="GCKF01035385">
    <property type="protein sequence ID" value="JAG96976.1"/>
    <property type="molecule type" value="Transcribed_RNA"/>
</dbReference>
<name>A0A0D6R2P8_ARACU</name>
<evidence type="ECO:0000256" key="13">
    <source>
        <dbReference type="ARBA" id="ARBA00023295"/>
    </source>
</evidence>
<evidence type="ECO:0000256" key="7">
    <source>
        <dbReference type="ARBA" id="ARBA00022801"/>
    </source>
</evidence>
<evidence type="ECO:0000256" key="5">
    <source>
        <dbReference type="ARBA" id="ARBA00022475"/>
    </source>
</evidence>
<dbReference type="GO" id="GO:0006952">
    <property type="term" value="P:defense response"/>
    <property type="evidence" value="ECO:0007669"/>
    <property type="project" value="UniProtKB-KW"/>
</dbReference>
<dbReference type="InterPro" id="IPR012946">
    <property type="entry name" value="X8"/>
</dbReference>
<evidence type="ECO:0000256" key="10">
    <source>
        <dbReference type="ARBA" id="ARBA00023157"/>
    </source>
</evidence>
<keyword evidence="10" id="KW-1015">Disulfide bond</keyword>
<keyword evidence="5" id="KW-1003">Cell membrane</keyword>
<dbReference type="AlphaFoldDB" id="A0A0D6R2P8"/>
<evidence type="ECO:0000256" key="1">
    <source>
        <dbReference type="ARBA" id="ARBA00000382"/>
    </source>
</evidence>
<evidence type="ECO:0000256" key="16">
    <source>
        <dbReference type="SAM" id="SignalP"/>
    </source>
</evidence>
<dbReference type="Pfam" id="PF07983">
    <property type="entry name" value="X8"/>
    <property type="match status" value="1"/>
</dbReference>
<evidence type="ECO:0000256" key="2">
    <source>
        <dbReference type="ARBA" id="ARBA00004609"/>
    </source>
</evidence>
<evidence type="ECO:0000259" key="17">
    <source>
        <dbReference type="SMART" id="SM00768"/>
    </source>
</evidence>
<reference evidence="18" key="1">
    <citation type="submission" date="2015-03" db="EMBL/GenBank/DDBJ databases">
        <title>A transcriptome of Araucaria cunninghamii, an australian fine timber species.</title>
        <authorList>
            <person name="Jing Yi C.J.Y."/>
            <person name="Yin San L.Y.S."/>
            <person name="Abdul Karim S.S."/>
            <person name="Wan Azmi N.N."/>
            <person name="Hercus R.R."/>
            <person name="Croft L.L."/>
        </authorList>
    </citation>
    <scope>NUCLEOTIDE SEQUENCE</scope>
    <source>
        <strain evidence="18">MI0301</strain>
        <tissue evidence="18">Leaf</tissue>
    </source>
</reference>
<evidence type="ECO:0000256" key="12">
    <source>
        <dbReference type="ARBA" id="ARBA00023288"/>
    </source>
</evidence>
<dbReference type="GO" id="GO:0042973">
    <property type="term" value="F:glucan endo-1,3-beta-D-glucosidase activity"/>
    <property type="evidence" value="ECO:0007669"/>
    <property type="project" value="UniProtKB-EC"/>
</dbReference>
<dbReference type="FunFam" id="3.20.20.80:FF:000008">
    <property type="entry name" value="Glucan endo-1,3-beta-glucosidase 5"/>
    <property type="match status" value="1"/>
</dbReference>
<organism evidence="18">
    <name type="scientific">Araucaria cunninghamii</name>
    <name type="common">Hoop pine</name>
    <name type="synonym">Moreton Bay pine</name>
    <dbReference type="NCBI Taxonomy" id="56994"/>
    <lineage>
        <taxon>Eukaryota</taxon>
        <taxon>Viridiplantae</taxon>
        <taxon>Streptophyta</taxon>
        <taxon>Embryophyta</taxon>
        <taxon>Tracheophyta</taxon>
        <taxon>Spermatophyta</taxon>
        <taxon>Pinopsida</taxon>
        <taxon>Pinidae</taxon>
        <taxon>Conifers II</taxon>
        <taxon>Araucariales</taxon>
        <taxon>Araucariaceae</taxon>
        <taxon>Araucaria</taxon>
    </lineage>
</organism>
<evidence type="ECO:0000256" key="3">
    <source>
        <dbReference type="ARBA" id="ARBA00008773"/>
    </source>
</evidence>
<feature type="signal peptide" evidence="16">
    <location>
        <begin position="1"/>
        <end position="24"/>
    </location>
</feature>
<proteinExistence type="inferred from homology"/>
<feature type="chain" id="PRO_5002311692" description="glucan endo-1,3-beta-D-glucosidase" evidence="16">
    <location>
        <begin position="25"/>
        <end position="483"/>
    </location>
</feature>
<dbReference type="GO" id="GO:0005886">
    <property type="term" value="C:plasma membrane"/>
    <property type="evidence" value="ECO:0007669"/>
    <property type="project" value="UniProtKB-SubCell"/>
</dbReference>
<dbReference type="PANTHER" id="PTHR32227">
    <property type="entry name" value="GLUCAN ENDO-1,3-BETA-GLUCOSIDASE BG1-RELATED-RELATED"/>
    <property type="match status" value="1"/>
</dbReference>
<evidence type="ECO:0000256" key="4">
    <source>
        <dbReference type="ARBA" id="ARBA00012780"/>
    </source>
</evidence>